<keyword evidence="2" id="KW-1185">Reference proteome</keyword>
<evidence type="ECO:0000313" key="2">
    <source>
        <dbReference type="Proteomes" id="UP000015105"/>
    </source>
</evidence>
<reference evidence="1" key="4">
    <citation type="submission" date="2019-03" db="UniProtKB">
        <authorList>
            <consortium name="EnsemblPlants"/>
        </authorList>
    </citation>
    <scope>IDENTIFICATION</scope>
</reference>
<protein>
    <submittedName>
        <fullName evidence="1">Uncharacterized protein</fullName>
    </submittedName>
</protein>
<sequence length="80" mass="8759">SSLTRIDVSCWLYVQVAGRKDQRKMPPFGVSRLLLVVPLVNDSTTPAASPVPPCFAFRAATLCLQKQQRPTTICALVKCV</sequence>
<evidence type="ECO:0000313" key="1">
    <source>
        <dbReference type="EnsemblPlants" id="AET1Gv20043200.1"/>
    </source>
</evidence>
<proteinExistence type="predicted"/>
<reference evidence="2" key="1">
    <citation type="journal article" date="2014" name="Science">
        <title>Ancient hybridizations among the ancestral genomes of bread wheat.</title>
        <authorList>
            <consortium name="International Wheat Genome Sequencing Consortium,"/>
            <person name="Marcussen T."/>
            <person name="Sandve S.R."/>
            <person name="Heier L."/>
            <person name="Spannagl M."/>
            <person name="Pfeifer M."/>
            <person name="Jakobsen K.S."/>
            <person name="Wulff B.B."/>
            <person name="Steuernagel B."/>
            <person name="Mayer K.F."/>
            <person name="Olsen O.A."/>
        </authorList>
    </citation>
    <scope>NUCLEOTIDE SEQUENCE [LARGE SCALE GENOMIC DNA]</scope>
    <source>
        <strain evidence="2">cv. AL8/78</strain>
    </source>
</reference>
<dbReference type="AlphaFoldDB" id="A0A452XKK9"/>
<reference evidence="1" key="5">
    <citation type="journal article" date="2021" name="G3 (Bethesda)">
        <title>Aegilops tauschii genome assembly Aet v5.0 features greater sequence contiguity and improved annotation.</title>
        <authorList>
            <person name="Wang L."/>
            <person name="Zhu T."/>
            <person name="Rodriguez J.C."/>
            <person name="Deal K.R."/>
            <person name="Dubcovsky J."/>
            <person name="McGuire P.E."/>
            <person name="Lux T."/>
            <person name="Spannagl M."/>
            <person name="Mayer K.F.X."/>
            <person name="Baldrich P."/>
            <person name="Meyers B.C."/>
            <person name="Huo N."/>
            <person name="Gu Y.Q."/>
            <person name="Zhou H."/>
            <person name="Devos K.M."/>
            <person name="Bennetzen J.L."/>
            <person name="Unver T."/>
            <person name="Budak H."/>
            <person name="Gulick P.J."/>
            <person name="Galiba G."/>
            <person name="Kalapos B."/>
            <person name="Nelson D.R."/>
            <person name="Li P."/>
            <person name="You F.M."/>
            <person name="Luo M.C."/>
            <person name="Dvorak J."/>
        </authorList>
    </citation>
    <scope>NUCLEOTIDE SEQUENCE [LARGE SCALE GENOMIC DNA]</scope>
    <source>
        <strain evidence="1">cv. AL8/78</strain>
    </source>
</reference>
<reference evidence="1" key="3">
    <citation type="journal article" date="2017" name="Nature">
        <title>Genome sequence of the progenitor of the wheat D genome Aegilops tauschii.</title>
        <authorList>
            <person name="Luo M.C."/>
            <person name="Gu Y.Q."/>
            <person name="Puiu D."/>
            <person name="Wang H."/>
            <person name="Twardziok S.O."/>
            <person name="Deal K.R."/>
            <person name="Huo N."/>
            <person name="Zhu T."/>
            <person name="Wang L."/>
            <person name="Wang Y."/>
            <person name="McGuire P.E."/>
            <person name="Liu S."/>
            <person name="Long H."/>
            <person name="Ramasamy R.K."/>
            <person name="Rodriguez J.C."/>
            <person name="Van S.L."/>
            <person name="Yuan L."/>
            <person name="Wang Z."/>
            <person name="Xia Z."/>
            <person name="Xiao L."/>
            <person name="Anderson O.D."/>
            <person name="Ouyang S."/>
            <person name="Liang Y."/>
            <person name="Zimin A.V."/>
            <person name="Pertea G."/>
            <person name="Qi P."/>
            <person name="Bennetzen J.L."/>
            <person name="Dai X."/>
            <person name="Dawson M.W."/>
            <person name="Muller H.G."/>
            <person name="Kugler K."/>
            <person name="Rivarola-Duarte L."/>
            <person name="Spannagl M."/>
            <person name="Mayer K.F.X."/>
            <person name="Lu F.H."/>
            <person name="Bevan M.W."/>
            <person name="Leroy P."/>
            <person name="Li P."/>
            <person name="You F.M."/>
            <person name="Sun Q."/>
            <person name="Liu Z."/>
            <person name="Lyons E."/>
            <person name="Wicker T."/>
            <person name="Salzberg S.L."/>
            <person name="Devos K.M."/>
            <person name="Dvorak J."/>
        </authorList>
    </citation>
    <scope>NUCLEOTIDE SEQUENCE [LARGE SCALE GENOMIC DNA]</scope>
    <source>
        <strain evidence="1">cv. AL8/78</strain>
    </source>
</reference>
<dbReference type="EnsemblPlants" id="AET1Gv20043200.1">
    <property type="protein sequence ID" value="AET1Gv20043200.1"/>
    <property type="gene ID" value="AET1Gv20043200"/>
</dbReference>
<reference evidence="2" key="2">
    <citation type="journal article" date="2017" name="Nat. Plants">
        <title>The Aegilops tauschii genome reveals multiple impacts of transposons.</title>
        <authorList>
            <person name="Zhao G."/>
            <person name="Zou C."/>
            <person name="Li K."/>
            <person name="Wang K."/>
            <person name="Li T."/>
            <person name="Gao L."/>
            <person name="Zhang X."/>
            <person name="Wang H."/>
            <person name="Yang Z."/>
            <person name="Liu X."/>
            <person name="Jiang W."/>
            <person name="Mao L."/>
            <person name="Kong X."/>
            <person name="Jiao Y."/>
            <person name="Jia J."/>
        </authorList>
    </citation>
    <scope>NUCLEOTIDE SEQUENCE [LARGE SCALE GENOMIC DNA]</scope>
    <source>
        <strain evidence="2">cv. AL8/78</strain>
    </source>
</reference>
<organism evidence="1 2">
    <name type="scientific">Aegilops tauschii subsp. strangulata</name>
    <name type="common">Goatgrass</name>
    <dbReference type="NCBI Taxonomy" id="200361"/>
    <lineage>
        <taxon>Eukaryota</taxon>
        <taxon>Viridiplantae</taxon>
        <taxon>Streptophyta</taxon>
        <taxon>Embryophyta</taxon>
        <taxon>Tracheophyta</taxon>
        <taxon>Spermatophyta</taxon>
        <taxon>Magnoliopsida</taxon>
        <taxon>Liliopsida</taxon>
        <taxon>Poales</taxon>
        <taxon>Poaceae</taxon>
        <taxon>BOP clade</taxon>
        <taxon>Pooideae</taxon>
        <taxon>Triticodae</taxon>
        <taxon>Triticeae</taxon>
        <taxon>Triticinae</taxon>
        <taxon>Aegilops</taxon>
    </lineage>
</organism>
<name>A0A452XKK9_AEGTS</name>
<dbReference type="Gramene" id="AET1Gv20043200.1">
    <property type="protein sequence ID" value="AET1Gv20043200.1"/>
    <property type="gene ID" value="AET1Gv20043200"/>
</dbReference>
<dbReference type="Proteomes" id="UP000015105">
    <property type="component" value="Chromosome 1D"/>
</dbReference>
<accession>A0A452XKK9</accession>